<dbReference type="Gene3D" id="3.50.50.60">
    <property type="entry name" value="FAD/NAD(P)-binding domain"/>
    <property type="match status" value="1"/>
</dbReference>
<evidence type="ECO:0000256" key="2">
    <source>
        <dbReference type="ARBA" id="ARBA00022827"/>
    </source>
</evidence>
<keyword evidence="2" id="KW-0274">FAD</keyword>
<name>A0A2K1QRG9_9PEZI</name>
<dbReference type="GO" id="GO:0004497">
    <property type="term" value="F:monooxygenase activity"/>
    <property type="evidence" value="ECO:0007669"/>
    <property type="project" value="UniProtKB-KW"/>
</dbReference>
<keyword evidence="5" id="KW-0830">Ubiquinone</keyword>
<gene>
    <name evidence="5" type="ORF">CAC42_8073</name>
</gene>
<dbReference type="PANTHER" id="PTHR46865:SF2">
    <property type="entry name" value="MONOOXYGENASE"/>
    <property type="match status" value="1"/>
</dbReference>
<dbReference type="STRING" id="2082308.A0A2K1QRG9"/>
<dbReference type="PRINTS" id="PR00420">
    <property type="entry name" value="RNGMNOXGNASE"/>
</dbReference>
<accession>A0A2K1QRG9</accession>
<dbReference type="Pfam" id="PF01494">
    <property type="entry name" value="FAD_binding_3"/>
    <property type="match status" value="1"/>
</dbReference>
<dbReference type="AlphaFoldDB" id="A0A2K1QRG9"/>
<keyword evidence="5" id="KW-0503">Monooxygenase</keyword>
<dbReference type="InterPro" id="IPR036188">
    <property type="entry name" value="FAD/NAD-bd_sf"/>
</dbReference>
<proteinExistence type="predicted"/>
<feature type="domain" description="FAD-binding" evidence="4">
    <location>
        <begin position="6"/>
        <end position="357"/>
    </location>
</feature>
<evidence type="ECO:0000313" key="6">
    <source>
        <dbReference type="Proteomes" id="UP000243797"/>
    </source>
</evidence>
<comment type="caution">
    <text evidence="5">The sequence shown here is derived from an EMBL/GenBank/DDBJ whole genome shotgun (WGS) entry which is preliminary data.</text>
</comment>
<protein>
    <submittedName>
        <fullName evidence="5">Ubiquinone biosynthesis monooxygenase COQ6</fullName>
    </submittedName>
</protein>
<dbReference type="InterPro" id="IPR051704">
    <property type="entry name" value="FAD_aromatic-hydroxylase"/>
</dbReference>
<evidence type="ECO:0000256" key="1">
    <source>
        <dbReference type="ARBA" id="ARBA00022630"/>
    </source>
</evidence>
<sequence length="420" mass="46447">MTKQLNILVSGAGIGGPVLAYWLSKAGHKITVVERDAQLRTTGQSVDIREAAVDVIRKMGLETVIKDACTHEAGVAFVDPQDRVRALFKATGSTEVQSFTSEFEVFRGDLAKIFFATTKDLATYVWGEYVTSVDQDGSGCYVEFANGKDAERYDLVIAADGLGSKVRAMTWNSSTREHIYSLDTFAAYFTINKDLLKGDQYSRWWNAPGGRCILLRPDPQRRTRAHLFVINHGDQAQLDTYRAAYQRGMPAVKELFTKEFKGAGWLTDDILAEAPDAADFYGSEIAQIRMDKLHKGRVALVGDAGYCPTPFTGMGTSLAIIGAYVLAGEINKSAEDVEGALQRYDDIMHPYAKKIQQFPMSMPKLANPMTAWGIKIQLAILGFVSMLKIDVFANWLQGFAIFKGKKWALPEYKWEGGVAA</sequence>
<keyword evidence="6" id="KW-1185">Reference proteome</keyword>
<evidence type="ECO:0000313" key="5">
    <source>
        <dbReference type="EMBL" id="PNS17530.1"/>
    </source>
</evidence>
<dbReference type="Proteomes" id="UP000243797">
    <property type="component" value="Unassembled WGS sequence"/>
</dbReference>
<dbReference type="PANTHER" id="PTHR46865">
    <property type="entry name" value="OXIDOREDUCTASE-RELATED"/>
    <property type="match status" value="1"/>
</dbReference>
<dbReference type="InParanoid" id="A0A2K1QRG9"/>
<evidence type="ECO:0000256" key="3">
    <source>
        <dbReference type="ARBA" id="ARBA00023002"/>
    </source>
</evidence>
<dbReference type="InterPro" id="IPR002938">
    <property type="entry name" value="FAD-bd"/>
</dbReference>
<organism evidence="5 6">
    <name type="scientific">Sphaceloma murrayae</name>
    <dbReference type="NCBI Taxonomy" id="2082308"/>
    <lineage>
        <taxon>Eukaryota</taxon>
        <taxon>Fungi</taxon>
        <taxon>Dikarya</taxon>
        <taxon>Ascomycota</taxon>
        <taxon>Pezizomycotina</taxon>
        <taxon>Dothideomycetes</taxon>
        <taxon>Dothideomycetidae</taxon>
        <taxon>Myriangiales</taxon>
        <taxon>Elsinoaceae</taxon>
        <taxon>Sphaceloma</taxon>
    </lineage>
</organism>
<dbReference type="SUPFAM" id="SSF51905">
    <property type="entry name" value="FAD/NAD(P)-binding domain"/>
    <property type="match status" value="1"/>
</dbReference>
<dbReference type="GO" id="GO:0071949">
    <property type="term" value="F:FAD binding"/>
    <property type="evidence" value="ECO:0007669"/>
    <property type="project" value="InterPro"/>
</dbReference>
<dbReference type="EMBL" id="NKHZ01000050">
    <property type="protein sequence ID" value="PNS17530.1"/>
    <property type="molecule type" value="Genomic_DNA"/>
</dbReference>
<dbReference type="Gene3D" id="3.30.9.10">
    <property type="entry name" value="D-Amino Acid Oxidase, subunit A, domain 2"/>
    <property type="match status" value="1"/>
</dbReference>
<evidence type="ECO:0000259" key="4">
    <source>
        <dbReference type="Pfam" id="PF01494"/>
    </source>
</evidence>
<keyword evidence="3" id="KW-0560">Oxidoreductase</keyword>
<reference evidence="5 6" key="1">
    <citation type="submission" date="2017-06" db="EMBL/GenBank/DDBJ databases">
        <title>Draft genome sequence of a variant of Elsinoe murrayae.</title>
        <authorList>
            <person name="Cheng Q."/>
        </authorList>
    </citation>
    <scope>NUCLEOTIDE SEQUENCE [LARGE SCALE GENOMIC DNA]</scope>
    <source>
        <strain evidence="5 6">CQ-2017a</strain>
    </source>
</reference>
<keyword evidence="1" id="KW-0285">Flavoprotein</keyword>
<dbReference type="OrthoDB" id="655030at2759"/>